<evidence type="ECO:0008006" key="4">
    <source>
        <dbReference type="Google" id="ProtNLM"/>
    </source>
</evidence>
<evidence type="ECO:0000313" key="2">
    <source>
        <dbReference type="EMBL" id="MBW8486706.1"/>
    </source>
</evidence>
<evidence type="ECO:0000313" key="3">
    <source>
        <dbReference type="Proteomes" id="UP000774570"/>
    </source>
</evidence>
<sequence>MQFQIVTDGVTWLVAETPEARRDFESGDPKVDKETGAPLFQVRLLAMGPDGSAPLRVSVVGDPGLTQATFVRPVGLVLNAMERRGESITWWTVERLEPLGGPEGQPGPAGGSTVKGAAK</sequence>
<gene>
    <name evidence="2" type="ORF">K1Y72_30365</name>
</gene>
<feature type="region of interest" description="Disordered" evidence="1">
    <location>
        <begin position="97"/>
        <end position="119"/>
    </location>
</feature>
<keyword evidence="3" id="KW-1185">Reference proteome</keyword>
<feature type="compositionally biased region" description="Gly residues" evidence="1">
    <location>
        <begin position="101"/>
        <end position="110"/>
    </location>
</feature>
<reference evidence="2 3" key="1">
    <citation type="submission" date="2021-07" db="EMBL/GenBank/DDBJ databases">
        <title>Actinomadura sp. PM05-2 isolated from lichen.</title>
        <authorList>
            <person name="Somphong A."/>
            <person name="Phongsopitanun W."/>
            <person name="Tanasupawat S."/>
            <person name="Peongsungnone V."/>
        </authorList>
    </citation>
    <scope>NUCLEOTIDE SEQUENCE [LARGE SCALE GENOMIC DNA]</scope>
    <source>
        <strain evidence="2 3">PM05-2</strain>
    </source>
</reference>
<protein>
    <recommendedName>
        <fullName evidence="4">Plasmid replication, integration and excision activator</fullName>
    </recommendedName>
</protein>
<organism evidence="2 3">
    <name type="scientific">Actinomadura parmotrematis</name>
    <dbReference type="NCBI Taxonomy" id="2864039"/>
    <lineage>
        <taxon>Bacteria</taxon>
        <taxon>Bacillati</taxon>
        <taxon>Actinomycetota</taxon>
        <taxon>Actinomycetes</taxon>
        <taxon>Streptosporangiales</taxon>
        <taxon>Thermomonosporaceae</taxon>
        <taxon>Actinomadura</taxon>
    </lineage>
</organism>
<dbReference type="RefSeq" id="WP_220169947.1">
    <property type="nucleotide sequence ID" value="NZ_JAIBOA010000026.1"/>
</dbReference>
<evidence type="ECO:0000256" key="1">
    <source>
        <dbReference type="SAM" id="MobiDB-lite"/>
    </source>
</evidence>
<accession>A0ABS7G2E8</accession>
<dbReference type="Proteomes" id="UP000774570">
    <property type="component" value="Unassembled WGS sequence"/>
</dbReference>
<proteinExistence type="predicted"/>
<name>A0ABS7G2E8_9ACTN</name>
<comment type="caution">
    <text evidence="2">The sequence shown here is derived from an EMBL/GenBank/DDBJ whole genome shotgun (WGS) entry which is preliminary data.</text>
</comment>
<dbReference type="EMBL" id="JAIBOA010000026">
    <property type="protein sequence ID" value="MBW8486706.1"/>
    <property type="molecule type" value="Genomic_DNA"/>
</dbReference>